<dbReference type="InterPro" id="IPR036388">
    <property type="entry name" value="WH-like_DNA-bd_sf"/>
</dbReference>
<accession>A0A554VNY2</accession>
<name>A0A554VNY2_9FLAO</name>
<evidence type="ECO:0000259" key="1">
    <source>
        <dbReference type="Pfam" id="PF08279"/>
    </source>
</evidence>
<dbReference type="Proteomes" id="UP000318833">
    <property type="component" value="Unassembled WGS sequence"/>
</dbReference>
<proteinExistence type="predicted"/>
<evidence type="ECO:0000313" key="2">
    <source>
        <dbReference type="EMBL" id="TSE10104.1"/>
    </source>
</evidence>
<dbReference type="EMBL" id="VLNR01000009">
    <property type="protein sequence ID" value="TSE10104.1"/>
    <property type="molecule type" value="Genomic_DNA"/>
</dbReference>
<feature type="domain" description="Helix-turn-helix type 11" evidence="1">
    <location>
        <begin position="25"/>
        <end position="55"/>
    </location>
</feature>
<keyword evidence="3" id="KW-1185">Reference proteome</keyword>
<comment type="caution">
    <text evidence="2">The sequence shown here is derived from an EMBL/GenBank/DDBJ whole genome shotgun (WGS) entry which is preliminary data.</text>
</comment>
<dbReference type="Gene3D" id="1.10.10.10">
    <property type="entry name" value="Winged helix-like DNA-binding domain superfamily/Winged helix DNA-binding domain"/>
    <property type="match status" value="1"/>
</dbReference>
<dbReference type="RefSeq" id="WP_109435067.1">
    <property type="nucleotide sequence ID" value="NZ_CANLFO010000012.1"/>
</dbReference>
<dbReference type="OrthoDB" id="1122873at2"/>
<reference evidence="2 3" key="1">
    <citation type="submission" date="2019-07" db="EMBL/GenBank/DDBJ databases">
        <title>The draft genome sequence of Aquimarina algiphila M91.</title>
        <authorList>
            <person name="Meng X."/>
        </authorList>
    </citation>
    <scope>NUCLEOTIDE SEQUENCE [LARGE SCALE GENOMIC DNA]</scope>
    <source>
        <strain evidence="2 3">M91</strain>
    </source>
</reference>
<gene>
    <name evidence="2" type="ORF">FOF46_06140</name>
</gene>
<sequence length="104" mass="11937">MTTILKQIELIERIDQLIRMEATGTAIDLANRLGVSRATLYRIIEMMKELNAPIEYDFTVQSFVYAEAVGFRFGFYVKDLPFNEMRSVSGGNSFQKLHFLATFS</sequence>
<protein>
    <submittedName>
        <fullName evidence="2">HTH domain-containing protein</fullName>
    </submittedName>
</protein>
<dbReference type="InterPro" id="IPR013196">
    <property type="entry name" value="HTH_11"/>
</dbReference>
<organism evidence="2 3">
    <name type="scientific">Aquimarina algiphila</name>
    <dbReference type="NCBI Taxonomy" id="2047982"/>
    <lineage>
        <taxon>Bacteria</taxon>
        <taxon>Pseudomonadati</taxon>
        <taxon>Bacteroidota</taxon>
        <taxon>Flavobacteriia</taxon>
        <taxon>Flavobacteriales</taxon>
        <taxon>Flavobacteriaceae</taxon>
        <taxon>Aquimarina</taxon>
    </lineage>
</organism>
<dbReference type="Pfam" id="PF08279">
    <property type="entry name" value="HTH_11"/>
    <property type="match status" value="1"/>
</dbReference>
<evidence type="ECO:0000313" key="3">
    <source>
        <dbReference type="Proteomes" id="UP000318833"/>
    </source>
</evidence>
<dbReference type="AlphaFoldDB" id="A0A554VNY2"/>